<dbReference type="SMART" id="SM00493">
    <property type="entry name" value="TOPRIM"/>
    <property type="match status" value="1"/>
</dbReference>
<dbReference type="GO" id="GO:0004535">
    <property type="term" value="F:poly(A)-specific ribonuclease activity"/>
    <property type="evidence" value="ECO:0007669"/>
    <property type="project" value="UniProtKB-EC"/>
</dbReference>
<dbReference type="Gene3D" id="1.10.460.10">
    <property type="entry name" value="Topoisomerase I, domain 2"/>
    <property type="match status" value="1"/>
</dbReference>
<keyword evidence="15 27" id="KW-0863">Zinc-finger</keyword>
<dbReference type="SUPFAM" id="SSF57756">
    <property type="entry name" value="Retrovirus zinc finger-like domains"/>
    <property type="match status" value="2"/>
</dbReference>
<comment type="similarity">
    <text evidence="7">Belongs to the CCR4/nocturin family.</text>
</comment>
<keyword evidence="24" id="KW-0413">Isomerase</keyword>
<dbReference type="PANTHER" id="PTHR11390">
    <property type="entry name" value="PROKARYOTIC DNA TOPOISOMERASE"/>
    <property type="match status" value="1"/>
</dbReference>
<dbReference type="InterPro" id="IPR013497">
    <property type="entry name" value="Topo_IA_cen"/>
</dbReference>
<feature type="compositionally biased region" description="Polar residues" evidence="28">
    <location>
        <begin position="1565"/>
        <end position="1578"/>
    </location>
</feature>
<dbReference type="InterPro" id="IPR025875">
    <property type="entry name" value="Leu-rich_rpt_4"/>
</dbReference>
<dbReference type="InterPro" id="IPR013824">
    <property type="entry name" value="Topo_IA_cen_sub1"/>
</dbReference>
<keyword evidence="18" id="KW-0269">Exonuclease</keyword>
<organism evidence="33 34">
    <name type="scientific">Pyrrhoderma noxium</name>
    <dbReference type="NCBI Taxonomy" id="2282107"/>
    <lineage>
        <taxon>Eukaryota</taxon>
        <taxon>Fungi</taxon>
        <taxon>Dikarya</taxon>
        <taxon>Basidiomycota</taxon>
        <taxon>Agaricomycotina</taxon>
        <taxon>Agaricomycetes</taxon>
        <taxon>Hymenochaetales</taxon>
        <taxon>Hymenochaetaceae</taxon>
        <taxon>Pyrrhoderma</taxon>
    </lineage>
</organism>
<feature type="region of interest" description="Disordered" evidence="28">
    <location>
        <begin position="183"/>
        <end position="252"/>
    </location>
</feature>
<feature type="domain" description="Topo IA-type catalytic" evidence="32">
    <location>
        <begin position="958"/>
        <end position="1394"/>
    </location>
</feature>
<evidence type="ECO:0000256" key="23">
    <source>
        <dbReference type="ARBA" id="ARBA00023163"/>
    </source>
</evidence>
<name>A0A286UHJ8_9AGAM</name>
<dbReference type="InterPro" id="IPR013825">
    <property type="entry name" value="Topo_IA_cen_sub2"/>
</dbReference>
<evidence type="ECO:0000256" key="17">
    <source>
        <dbReference type="ARBA" id="ARBA00022833"/>
    </source>
</evidence>
<keyword evidence="12" id="KW-0540">Nuclease</keyword>
<dbReference type="InterPro" id="IPR006171">
    <property type="entry name" value="TOPRIM_dom"/>
</dbReference>
<dbReference type="GO" id="GO:0008270">
    <property type="term" value="F:zinc ion binding"/>
    <property type="evidence" value="ECO:0007669"/>
    <property type="project" value="UniProtKB-KW"/>
</dbReference>
<feature type="domain" description="CCHC-type" evidence="29">
    <location>
        <begin position="1713"/>
        <end position="1728"/>
    </location>
</feature>
<dbReference type="GO" id="GO:0005634">
    <property type="term" value="C:nucleus"/>
    <property type="evidence" value="ECO:0007669"/>
    <property type="project" value="UniProtKB-SubCell"/>
</dbReference>
<feature type="region of interest" description="Disordered" evidence="28">
    <location>
        <begin position="1415"/>
        <end position="1521"/>
    </location>
</feature>
<dbReference type="CDD" id="cd03362">
    <property type="entry name" value="TOPRIM_TopoIA_TopoIII"/>
    <property type="match status" value="1"/>
</dbReference>
<keyword evidence="23" id="KW-0804">Transcription</keyword>
<evidence type="ECO:0000313" key="34">
    <source>
        <dbReference type="Proteomes" id="UP000217199"/>
    </source>
</evidence>
<comment type="catalytic activity">
    <reaction evidence="2">
        <text>Exonucleolytic cleavage of poly(A) to 5'-AMP.</text>
        <dbReference type="EC" id="3.1.13.4"/>
    </reaction>
</comment>
<evidence type="ECO:0000256" key="3">
    <source>
        <dbReference type="ARBA" id="ARBA00001946"/>
    </source>
</evidence>
<dbReference type="InterPro" id="IPR003602">
    <property type="entry name" value="Topo_IA_DNA-bd_dom"/>
</dbReference>
<feature type="region of interest" description="Disordered" evidence="28">
    <location>
        <begin position="1647"/>
        <end position="1666"/>
    </location>
</feature>
<dbReference type="SUPFAM" id="SSF52058">
    <property type="entry name" value="L domain-like"/>
    <property type="match status" value="1"/>
</dbReference>
<dbReference type="Gene3D" id="3.60.10.10">
    <property type="entry name" value="Endonuclease/exonuclease/phosphatase"/>
    <property type="match status" value="1"/>
</dbReference>
<dbReference type="InterPro" id="IPR003601">
    <property type="entry name" value="Topo_IA_2"/>
</dbReference>
<keyword evidence="17" id="KW-0862">Zinc</keyword>
<dbReference type="Gene3D" id="1.10.290.10">
    <property type="entry name" value="Topoisomerase I, domain 4"/>
    <property type="match status" value="1"/>
</dbReference>
<feature type="region of interest" description="Disordered" evidence="28">
    <location>
        <begin position="613"/>
        <end position="633"/>
    </location>
</feature>
<evidence type="ECO:0000256" key="19">
    <source>
        <dbReference type="ARBA" id="ARBA00022842"/>
    </source>
</evidence>
<evidence type="ECO:0000256" key="4">
    <source>
        <dbReference type="ARBA" id="ARBA00004123"/>
    </source>
</evidence>
<dbReference type="Proteomes" id="UP000217199">
    <property type="component" value="Unassembled WGS sequence"/>
</dbReference>
<dbReference type="InterPro" id="IPR023405">
    <property type="entry name" value="Topo_IA_core_domain"/>
</dbReference>
<keyword evidence="19" id="KW-0460">Magnesium</keyword>
<dbReference type="OrthoDB" id="430051at2759"/>
<evidence type="ECO:0000256" key="18">
    <source>
        <dbReference type="ARBA" id="ARBA00022839"/>
    </source>
</evidence>
<dbReference type="InParanoid" id="A0A286UHJ8"/>
<evidence type="ECO:0000256" key="10">
    <source>
        <dbReference type="ARBA" id="ARBA00022614"/>
    </source>
</evidence>
<dbReference type="Pfam" id="PF01131">
    <property type="entry name" value="Topoisom_bac"/>
    <property type="match status" value="1"/>
</dbReference>
<dbReference type="InterPro" id="IPR000380">
    <property type="entry name" value="Topo_IA"/>
</dbReference>
<dbReference type="SMART" id="SM00437">
    <property type="entry name" value="TOP1Ac"/>
    <property type="match status" value="1"/>
</dbReference>
<dbReference type="CDD" id="cd09097">
    <property type="entry name" value="Deadenylase_CCR4"/>
    <property type="match status" value="1"/>
</dbReference>
<dbReference type="InterPro" id="IPR034144">
    <property type="entry name" value="TOPRIM_TopoIII"/>
</dbReference>
<evidence type="ECO:0000256" key="21">
    <source>
        <dbReference type="ARBA" id="ARBA00023029"/>
    </source>
</evidence>
<proteinExistence type="inferred from homology"/>
<dbReference type="SMART" id="SM00369">
    <property type="entry name" value="LRR_TYP"/>
    <property type="match status" value="3"/>
</dbReference>
<keyword evidence="11" id="KW-0507">mRNA processing</keyword>
<sequence length="1813" mass="200908">MNDERLVRTGGRCYVTSVTVCDDDDHIVTKHCLSRVNERRYPNQSLSSPITGCIKLLCEPELPSSCLHSVSPHPDRRQMHRGGNYYYVLHSAPFYVSCNNAQTTKPSRCLGTSPYSSTPCTSRRCASDSELYNLFLPPNGAALQPPHTLATSPPGNGTQIMSQHWQQQLLKYDMIRASRSPFHRARQSALASRPTAKSAITITNPNLVKQPTEVKEEVNGTESSPGSGSEPSEQRTPENHPSSIAAPIAPAPRPTSVHVIENSWSSLDMGGISLKNIPRASGLWSFTFLQNLYLNHNSLQTIPPEISKLKHLELLDLSGNILQAVPPELGMVTTLKELYLFDNHIVTLPYELGSLHQLQTLGIEGNPINPDLKDIVQRDGTPALIAYLRNAAPNPEPPPERTWKSLQSDVERQAQDADPSSESLTVLSYNILCGRCATERLYGYTPKRALEWESRKDLILKEVKQYDSDFLCLQEVDVAQYEDFFLHHLSECGYEGVYWPKSRANTMDESQRRLVDGCATFFKSSKYNLVEKQLIEFHRVAMQRPDFKKTDDMFNRVLQRDNIAVVTLLESKATGSRLILVNVHIHWHPQYRDVKLVQTGLLVDEVDKIASRFARYPPPPPKQGTDDAPARTPPVYSDGTKIPIIICGDFNSVPESGVYEFLATGTVPSDHPDFMSRVYGHYTSEGLRHRLSFRSAYAGVGELPLTNYTPSFQGVIDYIWTTCQESLGSRMCISHLTMCVSLVNFALNLRRRLPHTHIHLRLSLRAGHLLRDIWGILLLHFFHLLIENPDCETRCSMRVLCVAEKPSISRSITGILSGGQYETRGTRNKFIKNYDFIYPQTRANFTVTAVSGHLMEHDFDQAHRSWGSCDPFALFDAPVEVRVASSCQTIEKNLQSEAARADELMIWTDCDREGENIGSEIAKICRRANPGIRVTRARFSAIIPQQIHRAAQNPVQLDQAQADAVEARTILDLRIGAAFTRMQTFALQRRFEAIKEQGTPISYGPCQFPTLGFVVSRYEQVRTFEPETFWYIFLSLTRPTESGNAQDKEEETVEFSWKRVRLFDVLPSVAIYEKVLEEPLARVIKKTSKPTKKWKPLPLTTVELQKAGSRLLKLAPKKILDVAEKLYQQGFLSYPRTETDQYDPQFDFMSLIGKQASDPNWGNFATRLQNGEFGTPRKGQKNDKAHPPIHPTNYAGNLTGDEKRVYEFVTRRFLASCSKDAEGQETTVDVHCGGEYFSASGLVILVRNYLDVYTYDKWTGKYLPHFEEGEQFMPTICELREGQTSCPNLLTEADLVGLMDKNGIGTDATIAQHIQTIVDRGYVIERNEGATKYLVPSTLGIGLVEGYNEIGFDKSLSKPQLRRDTERAMVQVCERVRTKYEILGQSIEQYKEVYVRARLEFEKVISSVRKYIEGDGQGPAPNGGPDGGNGGGGNGGGGGGGRGGGRGGRGGGRGGGGGGNGDDGNSTGRKRKGEATTRPKRARVSATEHIENVPEPPKPPSKKPSNVTQNHSAPPSTSTRVGVRCECNVPVAEKTVVKEGPNKGRIFWKCGKGDECPFFEWADGPSSNTTNQSVSRQSAPMRKESRVSRANSNAFGADSESRRCKCDLTAVQRTVSREGINQGRKFWTCPNSESARCGYFEWDDDTGQGTPGLGERGRQTSNGGGTQSGDCYKCGQPGHWASSCPNSAQSYNARTTSGTSHVSTNKPQSSMACFKCGEEGHFSNACTNGTKPPSRTTSRDDTSYGSCFKCGQEGHFSNACPNGGAAYGANNSSKPSNSRTTSRRGRGRGGSSTRSTGASKRGKAKSRFAAVDD</sequence>
<keyword evidence="22" id="KW-0238">DNA-binding</keyword>
<dbReference type="InterPro" id="IPR003591">
    <property type="entry name" value="Leu-rich_rpt_typical-subtyp"/>
</dbReference>
<dbReference type="EC" id="3.1.13.4" evidence="8"/>
<protein>
    <recommendedName>
        <fullName evidence="26">CCR4-Not complex 3'-5'-exoribonuclease subunit Ccr4</fullName>
        <ecNumber evidence="8">3.1.13.4</ecNumber>
        <ecNumber evidence="9">5.6.2.1</ecNumber>
    </recommendedName>
</protein>
<dbReference type="GO" id="GO:0006265">
    <property type="term" value="P:DNA topological change"/>
    <property type="evidence" value="ECO:0007669"/>
    <property type="project" value="InterPro"/>
</dbReference>
<feature type="domain" description="CCHC-type" evidence="29">
    <location>
        <begin position="1747"/>
        <end position="1762"/>
    </location>
</feature>
<dbReference type="PRINTS" id="PR00417">
    <property type="entry name" value="PRTPISMRASEI"/>
</dbReference>
<evidence type="ECO:0000256" key="15">
    <source>
        <dbReference type="ARBA" id="ARBA00022771"/>
    </source>
</evidence>
<evidence type="ECO:0000259" key="29">
    <source>
        <dbReference type="PROSITE" id="PS50158"/>
    </source>
</evidence>
<evidence type="ECO:0000313" key="33">
    <source>
        <dbReference type="EMBL" id="PAV18935.1"/>
    </source>
</evidence>
<evidence type="ECO:0000256" key="12">
    <source>
        <dbReference type="ARBA" id="ARBA00022722"/>
    </source>
</evidence>
<evidence type="ECO:0000256" key="11">
    <source>
        <dbReference type="ARBA" id="ARBA00022664"/>
    </source>
</evidence>
<feature type="region of interest" description="Disordered" evidence="28">
    <location>
        <begin position="390"/>
        <end position="421"/>
    </location>
</feature>
<keyword evidence="34" id="KW-1185">Reference proteome</keyword>
<evidence type="ECO:0000256" key="1">
    <source>
        <dbReference type="ARBA" id="ARBA00000213"/>
    </source>
</evidence>
<evidence type="ECO:0000256" key="6">
    <source>
        <dbReference type="ARBA" id="ARBA00009446"/>
    </source>
</evidence>
<gene>
    <name evidence="33" type="ORF">PNOK_0577800</name>
</gene>
<feature type="domain" description="CCHC-type" evidence="29">
    <location>
        <begin position="1671"/>
        <end position="1686"/>
    </location>
</feature>
<feature type="compositionally biased region" description="Basic and acidic residues" evidence="28">
    <location>
        <begin position="398"/>
        <end position="415"/>
    </location>
</feature>
<dbReference type="EMBL" id="NBII01000005">
    <property type="protein sequence ID" value="PAV18935.1"/>
    <property type="molecule type" value="Genomic_DNA"/>
</dbReference>
<feature type="compositionally biased region" description="Polar residues" evidence="28">
    <location>
        <begin position="1508"/>
        <end position="1520"/>
    </location>
</feature>
<dbReference type="Gene3D" id="3.80.10.10">
    <property type="entry name" value="Ribonuclease Inhibitor"/>
    <property type="match status" value="1"/>
</dbReference>
<dbReference type="InterPro" id="IPR005135">
    <property type="entry name" value="Endo/exonuclease/phosphatase"/>
</dbReference>
<evidence type="ECO:0000256" key="2">
    <source>
        <dbReference type="ARBA" id="ARBA00001663"/>
    </source>
</evidence>
<dbReference type="SMART" id="SM00436">
    <property type="entry name" value="TOP1Bc"/>
    <property type="match status" value="1"/>
</dbReference>
<dbReference type="Pfam" id="PF03372">
    <property type="entry name" value="Exo_endo_phos"/>
    <property type="match status" value="1"/>
</dbReference>
<dbReference type="InterPro" id="IPR001878">
    <property type="entry name" value="Znf_CCHC"/>
</dbReference>
<dbReference type="CDD" id="cd00186">
    <property type="entry name" value="TOP1Ac"/>
    <property type="match status" value="1"/>
</dbReference>
<dbReference type="EC" id="5.6.2.1" evidence="9"/>
<accession>A0A286UHJ8</accession>
<feature type="region of interest" description="Disordered" evidence="28">
    <location>
        <begin position="1562"/>
        <end position="1596"/>
    </location>
</feature>
<evidence type="ECO:0000256" key="24">
    <source>
        <dbReference type="ARBA" id="ARBA00023235"/>
    </source>
</evidence>
<feature type="domain" description="Toprim" evidence="30">
    <location>
        <begin position="798"/>
        <end position="940"/>
    </location>
</feature>
<dbReference type="GO" id="GO:0005737">
    <property type="term" value="C:cytoplasm"/>
    <property type="evidence" value="ECO:0007669"/>
    <property type="project" value="UniProtKB-SubCell"/>
</dbReference>
<evidence type="ECO:0000256" key="26">
    <source>
        <dbReference type="ARBA" id="ARBA00023475"/>
    </source>
</evidence>
<dbReference type="PROSITE" id="PS00396">
    <property type="entry name" value="TOPO_IA_1"/>
    <property type="match status" value="1"/>
</dbReference>
<dbReference type="SMART" id="SM00343">
    <property type="entry name" value="ZnF_C2HC"/>
    <property type="match status" value="3"/>
</dbReference>
<dbReference type="Pfam" id="PF06839">
    <property type="entry name" value="Zn_ribbon_GRF"/>
    <property type="match status" value="2"/>
</dbReference>
<dbReference type="Pfam" id="PF01751">
    <property type="entry name" value="Toprim"/>
    <property type="match status" value="1"/>
</dbReference>
<keyword evidence="16" id="KW-0378">Hydrolase</keyword>
<dbReference type="GO" id="GO:0006310">
    <property type="term" value="P:DNA recombination"/>
    <property type="evidence" value="ECO:0007669"/>
    <property type="project" value="TreeGrafter"/>
</dbReference>
<evidence type="ECO:0000256" key="20">
    <source>
        <dbReference type="ARBA" id="ARBA00023015"/>
    </source>
</evidence>
<dbReference type="InterPro" id="IPR013826">
    <property type="entry name" value="Topo_IA_cen_sub3"/>
</dbReference>
<evidence type="ECO:0000256" key="5">
    <source>
        <dbReference type="ARBA" id="ARBA00004496"/>
    </source>
</evidence>
<evidence type="ECO:0000259" key="30">
    <source>
        <dbReference type="PROSITE" id="PS50880"/>
    </source>
</evidence>
<feature type="compositionally biased region" description="Basic residues" evidence="28">
    <location>
        <begin position="1468"/>
        <end position="1483"/>
    </location>
</feature>
<comment type="cofactor">
    <cofactor evidence="3">
        <name>Mg(2+)</name>
        <dbReference type="ChEBI" id="CHEBI:18420"/>
    </cofactor>
</comment>
<comment type="caution">
    <text evidence="33">The sequence shown here is derived from an EMBL/GenBank/DDBJ whole genome shotgun (WGS) entry which is preliminary data.</text>
</comment>
<feature type="compositionally biased region" description="Gly residues" evidence="28">
    <location>
        <begin position="1424"/>
        <end position="1462"/>
    </location>
</feature>
<reference evidence="33 34" key="1">
    <citation type="journal article" date="2017" name="Mol. Ecol.">
        <title>Comparative and population genomic landscape of Phellinus noxius: A hypervariable fungus causing root rot in trees.</title>
        <authorList>
            <person name="Chung C.L."/>
            <person name="Lee T.J."/>
            <person name="Akiba M."/>
            <person name="Lee H.H."/>
            <person name="Kuo T.H."/>
            <person name="Liu D."/>
            <person name="Ke H.M."/>
            <person name="Yokoi T."/>
            <person name="Roa M.B."/>
            <person name="Lu M.J."/>
            <person name="Chang Y.Y."/>
            <person name="Ann P.J."/>
            <person name="Tsai J.N."/>
            <person name="Chen C.Y."/>
            <person name="Tzean S.S."/>
            <person name="Ota Y."/>
            <person name="Hattori T."/>
            <person name="Sahashi N."/>
            <person name="Liou R.F."/>
            <person name="Kikuchi T."/>
            <person name="Tsai I.J."/>
        </authorList>
    </citation>
    <scope>NUCLEOTIDE SEQUENCE [LARGE SCALE GENOMIC DNA]</scope>
    <source>
        <strain evidence="33 34">FFPRI411160</strain>
    </source>
</reference>
<keyword evidence="20" id="KW-0805">Transcription regulation</keyword>
<dbReference type="InterPro" id="IPR036691">
    <property type="entry name" value="Endo/exonu/phosph_ase_sf"/>
</dbReference>
<evidence type="ECO:0000256" key="25">
    <source>
        <dbReference type="ARBA" id="ARBA00023242"/>
    </source>
</evidence>
<dbReference type="GO" id="GO:0006281">
    <property type="term" value="P:DNA repair"/>
    <property type="evidence" value="ECO:0007669"/>
    <property type="project" value="TreeGrafter"/>
</dbReference>
<evidence type="ECO:0000256" key="16">
    <source>
        <dbReference type="ARBA" id="ARBA00022801"/>
    </source>
</evidence>
<dbReference type="SUPFAM" id="SSF56712">
    <property type="entry name" value="Prokaryotic type I DNA topoisomerase"/>
    <property type="match status" value="1"/>
</dbReference>
<keyword evidence="13" id="KW-0479">Metal-binding</keyword>
<dbReference type="InterPro" id="IPR032675">
    <property type="entry name" value="LRR_dom_sf"/>
</dbReference>
<evidence type="ECO:0000256" key="28">
    <source>
        <dbReference type="SAM" id="MobiDB-lite"/>
    </source>
</evidence>
<feature type="domain" description="GRF-type" evidence="31">
    <location>
        <begin position="1525"/>
        <end position="1565"/>
    </location>
</feature>
<evidence type="ECO:0000256" key="22">
    <source>
        <dbReference type="ARBA" id="ARBA00023125"/>
    </source>
</evidence>
<keyword evidence="25" id="KW-0539">Nucleus</keyword>
<dbReference type="GO" id="GO:0031422">
    <property type="term" value="C:RecQ family helicase-topoisomerase III complex"/>
    <property type="evidence" value="ECO:0007669"/>
    <property type="project" value="TreeGrafter"/>
</dbReference>
<dbReference type="PROSITE" id="PS50880">
    <property type="entry name" value="TOPRIM"/>
    <property type="match status" value="1"/>
</dbReference>
<dbReference type="PROSITE" id="PS51999">
    <property type="entry name" value="ZF_GRF"/>
    <property type="match status" value="2"/>
</dbReference>
<evidence type="ECO:0000256" key="7">
    <source>
        <dbReference type="ARBA" id="ARBA00010774"/>
    </source>
</evidence>
<comment type="similarity">
    <text evidence="6">Belongs to the type IA topoisomerase family.</text>
</comment>
<feature type="domain" description="GRF-type" evidence="31">
    <location>
        <begin position="1604"/>
        <end position="1646"/>
    </location>
</feature>
<keyword evidence="14" id="KW-0677">Repeat</keyword>
<dbReference type="GO" id="GO:0003677">
    <property type="term" value="F:DNA binding"/>
    <property type="evidence" value="ECO:0007669"/>
    <property type="project" value="UniProtKB-KW"/>
</dbReference>
<dbReference type="InterPro" id="IPR010666">
    <property type="entry name" value="Znf_GRF"/>
</dbReference>
<dbReference type="InterPro" id="IPR001611">
    <property type="entry name" value="Leu-rich_rpt"/>
</dbReference>
<dbReference type="PROSITE" id="PS52039">
    <property type="entry name" value="TOPO_IA_2"/>
    <property type="match status" value="1"/>
</dbReference>
<dbReference type="Pfam" id="PF00098">
    <property type="entry name" value="zf-CCHC"/>
    <property type="match status" value="3"/>
</dbReference>
<dbReference type="STRING" id="2282107.A0A286UHJ8"/>
<evidence type="ECO:0000259" key="31">
    <source>
        <dbReference type="PROSITE" id="PS51999"/>
    </source>
</evidence>
<dbReference type="InterPro" id="IPR023406">
    <property type="entry name" value="Topo_IA_AS"/>
</dbReference>
<feature type="region of interest" description="Disordered" evidence="28">
    <location>
        <begin position="1766"/>
        <end position="1813"/>
    </location>
</feature>
<evidence type="ECO:0000256" key="9">
    <source>
        <dbReference type="ARBA" id="ARBA00012891"/>
    </source>
</evidence>
<evidence type="ECO:0000256" key="13">
    <source>
        <dbReference type="ARBA" id="ARBA00022723"/>
    </source>
</evidence>
<evidence type="ECO:0000256" key="27">
    <source>
        <dbReference type="PROSITE-ProRule" id="PRU00047"/>
    </source>
</evidence>
<comment type="catalytic activity">
    <reaction evidence="1">
        <text>ATP-independent breakage of single-stranded DNA, followed by passage and rejoining.</text>
        <dbReference type="EC" id="5.6.2.1"/>
    </reaction>
</comment>
<comment type="subcellular location">
    <subcellularLocation>
        <location evidence="5">Cytoplasm</location>
    </subcellularLocation>
    <subcellularLocation>
        <location evidence="4">Nucleus</location>
    </subcellularLocation>
</comment>
<keyword evidence="10" id="KW-0433">Leucine-rich repeat</keyword>
<dbReference type="Gene3D" id="2.70.20.10">
    <property type="entry name" value="Topoisomerase I, domain 3"/>
    <property type="match status" value="1"/>
</dbReference>
<evidence type="ECO:0000256" key="8">
    <source>
        <dbReference type="ARBA" id="ARBA00012161"/>
    </source>
</evidence>
<dbReference type="PANTHER" id="PTHR11390:SF21">
    <property type="entry name" value="DNA TOPOISOMERASE 3-ALPHA"/>
    <property type="match status" value="1"/>
</dbReference>
<dbReference type="SUPFAM" id="SSF56219">
    <property type="entry name" value="DNase I-like"/>
    <property type="match status" value="1"/>
</dbReference>
<dbReference type="PROSITE" id="PS50158">
    <property type="entry name" value="ZF_CCHC"/>
    <property type="match status" value="3"/>
</dbReference>
<feature type="compositionally biased region" description="Low complexity" evidence="28">
    <location>
        <begin position="222"/>
        <end position="231"/>
    </location>
</feature>
<dbReference type="PROSITE" id="PS51450">
    <property type="entry name" value="LRR"/>
    <property type="match status" value="1"/>
</dbReference>
<dbReference type="InterPro" id="IPR036875">
    <property type="entry name" value="Znf_CCHC_sf"/>
</dbReference>
<feature type="region of interest" description="Disordered" evidence="28">
    <location>
        <begin position="1173"/>
        <end position="1196"/>
    </location>
</feature>
<dbReference type="FunFam" id="3.40.50.140:FF:000005">
    <property type="entry name" value="DNA topoisomerase"/>
    <property type="match status" value="1"/>
</dbReference>
<evidence type="ECO:0000259" key="32">
    <source>
        <dbReference type="PROSITE" id="PS52039"/>
    </source>
</evidence>
<dbReference type="Gene3D" id="3.40.50.140">
    <property type="match status" value="1"/>
</dbReference>
<dbReference type="Pfam" id="PF12799">
    <property type="entry name" value="LRR_4"/>
    <property type="match status" value="1"/>
</dbReference>
<dbReference type="FunFam" id="1.10.290.10:FF:000001">
    <property type="entry name" value="DNA topoisomerase"/>
    <property type="match status" value="1"/>
</dbReference>
<evidence type="ECO:0000256" key="14">
    <source>
        <dbReference type="ARBA" id="ARBA00022737"/>
    </source>
</evidence>
<dbReference type="GO" id="GO:0006397">
    <property type="term" value="P:mRNA processing"/>
    <property type="evidence" value="ECO:0007669"/>
    <property type="project" value="UniProtKB-KW"/>
</dbReference>
<dbReference type="Gene3D" id="4.10.60.10">
    <property type="entry name" value="Zinc finger, CCHC-type"/>
    <property type="match status" value="3"/>
</dbReference>
<keyword evidence="21" id="KW-0799">Topoisomerase</keyword>
<dbReference type="GO" id="GO:0003917">
    <property type="term" value="F:DNA topoisomerase type I (single strand cut, ATP-independent) activity"/>
    <property type="evidence" value="ECO:0007669"/>
    <property type="project" value="UniProtKB-EC"/>
</dbReference>
<feature type="compositionally biased region" description="Polar residues" evidence="28">
    <location>
        <begin position="198"/>
        <end position="209"/>
    </location>
</feature>